<dbReference type="EMBL" id="JAOYOD010000001">
    <property type="protein sequence ID" value="MCV9388018.1"/>
    <property type="molecule type" value="Genomic_DNA"/>
</dbReference>
<reference evidence="2 3" key="1">
    <citation type="submission" date="2022-10" db="EMBL/GenBank/DDBJ databases">
        <title>Comparative genomics and taxonomic characterization of three novel marine species of genus Reichenbachiella exhibiting antioxidant and polysaccharide degradation activities.</title>
        <authorList>
            <person name="Muhammad N."/>
            <person name="Lee Y.-J."/>
            <person name="Ko J."/>
            <person name="Kim S.-G."/>
        </authorList>
    </citation>
    <scope>NUCLEOTIDE SEQUENCE [LARGE SCALE GENOMIC DNA]</scope>
    <source>
        <strain evidence="2 3">ABR2-5</strain>
    </source>
</reference>
<sequence>MKRKLILYLGTIVAAIIVSLWITSCEEEGENTIELGVPFEITEGQSKHLLDSSGFSIVFQEVKENSLCPQDLVCIRQGNFTMSLQFASSSSELSIGDLGLPSTDTVHGYKIQLEAIIYPVNSDDKVDATHPNTVTLLIEKI</sequence>
<keyword evidence="1" id="KW-0472">Membrane</keyword>
<keyword evidence="3" id="KW-1185">Reference proteome</keyword>
<proteinExistence type="predicted"/>
<gene>
    <name evidence="2" type="ORF">N7U62_15145</name>
</gene>
<accession>A0ABT3CXT6</accession>
<keyword evidence="1" id="KW-0812">Transmembrane</keyword>
<name>A0ABT3CXT6_9BACT</name>
<protein>
    <recommendedName>
        <fullName evidence="4">Lipoprotein</fullName>
    </recommendedName>
</protein>
<keyword evidence="1" id="KW-1133">Transmembrane helix</keyword>
<feature type="transmembrane region" description="Helical" evidence="1">
    <location>
        <begin position="5"/>
        <end position="22"/>
    </location>
</feature>
<dbReference type="Proteomes" id="UP001300692">
    <property type="component" value="Unassembled WGS sequence"/>
</dbReference>
<evidence type="ECO:0008006" key="4">
    <source>
        <dbReference type="Google" id="ProtNLM"/>
    </source>
</evidence>
<dbReference type="RefSeq" id="WP_264138838.1">
    <property type="nucleotide sequence ID" value="NZ_JAOYOD010000001.1"/>
</dbReference>
<organism evidence="2 3">
    <name type="scientific">Reichenbachiella ulvae</name>
    <dbReference type="NCBI Taxonomy" id="2980104"/>
    <lineage>
        <taxon>Bacteria</taxon>
        <taxon>Pseudomonadati</taxon>
        <taxon>Bacteroidota</taxon>
        <taxon>Cytophagia</taxon>
        <taxon>Cytophagales</taxon>
        <taxon>Reichenbachiellaceae</taxon>
        <taxon>Reichenbachiella</taxon>
    </lineage>
</organism>
<comment type="caution">
    <text evidence="2">The sequence shown here is derived from an EMBL/GenBank/DDBJ whole genome shotgun (WGS) entry which is preliminary data.</text>
</comment>
<evidence type="ECO:0000256" key="1">
    <source>
        <dbReference type="SAM" id="Phobius"/>
    </source>
</evidence>
<evidence type="ECO:0000313" key="3">
    <source>
        <dbReference type="Proteomes" id="UP001300692"/>
    </source>
</evidence>
<evidence type="ECO:0000313" key="2">
    <source>
        <dbReference type="EMBL" id="MCV9388018.1"/>
    </source>
</evidence>
<dbReference type="PROSITE" id="PS51257">
    <property type="entry name" value="PROKAR_LIPOPROTEIN"/>
    <property type="match status" value="1"/>
</dbReference>